<evidence type="ECO:0000256" key="9">
    <source>
        <dbReference type="PIRSR" id="PIRSR621190-2"/>
    </source>
</evidence>
<keyword evidence="2" id="KW-0645">Protease</keyword>
<dbReference type="GO" id="GO:0031012">
    <property type="term" value="C:extracellular matrix"/>
    <property type="evidence" value="ECO:0007669"/>
    <property type="project" value="InterPro"/>
</dbReference>
<keyword evidence="5" id="KW-0378">Hydrolase</keyword>
<dbReference type="InterPro" id="IPR021190">
    <property type="entry name" value="Pept_M10A"/>
</dbReference>
<protein>
    <submittedName>
        <fullName evidence="12">Light organ matrix metalloproteinase 1</fullName>
    </submittedName>
</protein>
<dbReference type="InterPro" id="IPR024079">
    <property type="entry name" value="MetalloPept_cat_dom_sf"/>
</dbReference>
<feature type="binding site" evidence="9">
    <location>
        <position position="206"/>
    </location>
    <ligand>
        <name>Ca(2+)</name>
        <dbReference type="ChEBI" id="CHEBI:29108"/>
        <label>3</label>
    </ligand>
</feature>
<proteinExistence type="evidence at transcript level"/>
<feature type="signal peptide" evidence="10">
    <location>
        <begin position="1"/>
        <end position="16"/>
    </location>
</feature>
<dbReference type="AlphaFoldDB" id="B7S734"/>
<keyword evidence="9" id="KW-0106">Calcium</keyword>
<dbReference type="PANTHER" id="PTHR10201:SF291">
    <property type="entry name" value="MATRIX METALLOPROTEINASE 1, ISOFORM C-RELATED"/>
    <property type="match status" value="1"/>
</dbReference>
<evidence type="ECO:0000259" key="11">
    <source>
        <dbReference type="SMART" id="SM00235"/>
    </source>
</evidence>
<feature type="binding site" evidence="9">
    <location>
        <position position="204"/>
    </location>
    <ligand>
        <name>Ca(2+)</name>
        <dbReference type="ChEBI" id="CHEBI:29108"/>
        <label>1</label>
    </ligand>
</feature>
<feature type="binding site" evidence="9">
    <location>
        <position position="234"/>
    </location>
    <ligand>
        <name>Zn(2+)</name>
        <dbReference type="ChEBI" id="CHEBI:29105"/>
        <label>2</label>
        <note>catalytic</note>
    </ligand>
</feature>
<feature type="active site" evidence="8">
    <location>
        <position position="225"/>
    </location>
</feature>
<keyword evidence="7" id="KW-0482">Metalloprotease</keyword>
<keyword evidence="3 9" id="KW-0479">Metal-binding</keyword>
<evidence type="ECO:0000256" key="4">
    <source>
        <dbReference type="ARBA" id="ARBA00022729"/>
    </source>
</evidence>
<evidence type="ECO:0000256" key="8">
    <source>
        <dbReference type="PIRSR" id="PIRSR621190-1"/>
    </source>
</evidence>
<organism evidence="12">
    <name type="scientific">Euprymna scolopes</name>
    <name type="common">Hawaiian bobtail squid</name>
    <dbReference type="NCBI Taxonomy" id="6613"/>
    <lineage>
        <taxon>Eukaryota</taxon>
        <taxon>Metazoa</taxon>
        <taxon>Spiralia</taxon>
        <taxon>Lophotrochozoa</taxon>
        <taxon>Mollusca</taxon>
        <taxon>Cephalopoda</taxon>
        <taxon>Coleoidea</taxon>
        <taxon>Decapodiformes</taxon>
        <taxon>Sepiida</taxon>
        <taxon>Sepiolidae</taxon>
        <taxon>Sepiolinae</taxon>
        <taxon>Euprymna</taxon>
    </lineage>
</organism>
<dbReference type="GO" id="GO:0030198">
    <property type="term" value="P:extracellular matrix organization"/>
    <property type="evidence" value="ECO:0007669"/>
    <property type="project" value="TreeGrafter"/>
</dbReference>
<dbReference type="InterPro" id="IPR006026">
    <property type="entry name" value="Peptidase_Metallo"/>
</dbReference>
<keyword evidence="6 9" id="KW-0862">Zinc</keyword>
<dbReference type="SMART" id="SM00235">
    <property type="entry name" value="ZnMc"/>
    <property type="match status" value="1"/>
</dbReference>
<feature type="binding site" evidence="9">
    <location>
        <position position="206"/>
    </location>
    <ligand>
        <name>Ca(2+)</name>
        <dbReference type="ChEBI" id="CHEBI:29108"/>
        <label>1</label>
    </ligand>
</feature>
<feature type="domain" description="Peptidase metallopeptidase" evidence="11">
    <location>
        <begin position="108"/>
        <end position="265"/>
    </location>
</feature>
<dbReference type="GO" id="GO:0006508">
    <property type="term" value="P:proteolysis"/>
    <property type="evidence" value="ECO:0007669"/>
    <property type="project" value="UniProtKB-KW"/>
</dbReference>
<dbReference type="InterPro" id="IPR036365">
    <property type="entry name" value="PGBD-like_sf"/>
</dbReference>
<dbReference type="InterPro" id="IPR002477">
    <property type="entry name" value="Peptidoglycan-bd-like"/>
</dbReference>
<keyword evidence="4 10" id="KW-0732">Signal</keyword>
<feature type="binding site" evidence="9">
    <location>
        <position position="179"/>
    </location>
    <ligand>
        <name>Ca(2+)</name>
        <dbReference type="ChEBI" id="CHEBI:29108"/>
        <label>3</label>
    </ligand>
</feature>
<feature type="binding site" evidence="9">
    <location>
        <position position="199"/>
    </location>
    <ligand>
        <name>Ca(2+)</name>
        <dbReference type="ChEBI" id="CHEBI:29108"/>
        <label>2</label>
    </ligand>
</feature>
<dbReference type="SUPFAM" id="SSF55486">
    <property type="entry name" value="Metalloproteases ('zincins'), catalytic domain"/>
    <property type="match status" value="1"/>
</dbReference>
<sequence>MLTLFVVLLTWSVVAANPASQYVTPGSAEQEITPSSYELNVDEYLRKYGYMNDVNERSVDYAERRTDAIKLFQEFAGLEVTGEVNEEVRELMLKPRCGMKDIVVGRPENARWNVSEITYSLSTYTKDISESDTRAAIAEALTLWEGPSNLKFKKIDSGTAIMELRFVTGKHKRCPYAMDGSGGVLAHAFFPSKHLAAGDIHFDDDETYKYKNGRGLSLVSIALHESGHSLGLGHDNKKGEIMAGWYSGQTTLGPNDIKRIKALYK</sequence>
<feature type="binding site" evidence="9">
    <location>
        <position position="171"/>
    </location>
    <ligand>
        <name>Zn(2+)</name>
        <dbReference type="ChEBI" id="CHEBI:29105"/>
        <label>1</label>
    </ligand>
</feature>
<dbReference type="GO" id="GO:0008270">
    <property type="term" value="F:zinc ion binding"/>
    <property type="evidence" value="ECO:0007669"/>
    <property type="project" value="InterPro"/>
</dbReference>
<comment type="cofactor">
    <cofactor evidence="9">
        <name>Ca(2+)</name>
        <dbReference type="ChEBI" id="CHEBI:29108"/>
    </cofactor>
    <text evidence="9">Can bind about 5 Ca(2+) ions per subunit.</text>
</comment>
<dbReference type="EMBL" id="EF517400">
    <property type="protein sequence ID" value="ABS30415.1"/>
    <property type="molecule type" value="mRNA"/>
</dbReference>
<comment type="similarity">
    <text evidence="1">Belongs to the peptidase M10A family.</text>
</comment>
<dbReference type="Pfam" id="PF01471">
    <property type="entry name" value="PG_binding_1"/>
    <property type="match status" value="1"/>
</dbReference>
<evidence type="ECO:0000256" key="7">
    <source>
        <dbReference type="ARBA" id="ARBA00023049"/>
    </source>
</evidence>
<feature type="binding site" evidence="9">
    <location>
        <position position="201"/>
    </location>
    <ligand>
        <name>Zn(2+)</name>
        <dbReference type="ChEBI" id="CHEBI:29105"/>
        <label>1</label>
    </ligand>
</feature>
<evidence type="ECO:0000256" key="5">
    <source>
        <dbReference type="ARBA" id="ARBA00022801"/>
    </source>
</evidence>
<dbReference type="CDD" id="cd04278">
    <property type="entry name" value="ZnMc_MMP"/>
    <property type="match status" value="1"/>
</dbReference>
<dbReference type="PANTHER" id="PTHR10201">
    <property type="entry name" value="MATRIX METALLOPROTEINASE"/>
    <property type="match status" value="1"/>
</dbReference>
<feature type="binding site" evidence="9">
    <location>
        <position position="224"/>
    </location>
    <ligand>
        <name>Zn(2+)</name>
        <dbReference type="ChEBI" id="CHEBI:29105"/>
        <label>2</label>
        <note>catalytic</note>
    </ligand>
</feature>
<dbReference type="GO" id="GO:0005615">
    <property type="term" value="C:extracellular space"/>
    <property type="evidence" value="ECO:0007669"/>
    <property type="project" value="TreeGrafter"/>
</dbReference>
<dbReference type="SUPFAM" id="SSF47090">
    <property type="entry name" value="PGBD-like"/>
    <property type="match status" value="1"/>
</dbReference>
<evidence type="ECO:0000313" key="12">
    <source>
        <dbReference type="EMBL" id="ABS30415.1"/>
    </source>
</evidence>
<evidence type="ECO:0000256" key="1">
    <source>
        <dbReference type="ARBA" id="ARBA00010370"/>
    </source>
</evidence>
<feature type="binding site" evidence="9">
    <location>
        <position position="180"/>
    </location>
    <ligand>
        <name>Ca(2+)</name>
        <dbReference type="ChEBI" id="CHEBI:29108"/>
        <label>3</label>
    </ligand>
</feature>
<feature type="binding site" description="in inhibited form" evidence="9">
    <location>
        <position position="97"/>
    </location>
    <ligand>
        <name>Zn(2+)</name>
        <dbReference type="ChEBI" id="CHEBI:29105"/>
        <label>2</label>
        <note>catalytic</note>
    </ligand>
</feature>
<evidence type="ECO:0000256" key="3">
    <source>
        <dbReference type="ARBA" id="ARBA00022723"/>
    </source>
</evidence>
<feature type="binding site" evidence="9">
    <location>
        <position position="242"/>
    </location>
    <ligand>
        <name>Zn(2+)</name>
        <dbReference type="ChEBI" id="CHEBI:29105"/>
        <label>2</label>
        <note>catalytic</note>
    </ligand>
</feature>
<feature type="chain" id="PRO_5002863013" evidence="10">
    <location>
        <begin position="17"/>
        <end position="265"/>
    </location>
</feature>
<dbReference type="PRINTS" id="PR00138">
    <property type="entry name" value="MATRIXIN"/>
</dbReference>
<comment type="cofactor">
    <cofactor evidence="9">
        <name>Zn(2+)</name>
        <dbReference type="ChEBI" id="CHEBI:29105"/>
    </cofactor>
    <text evidence="9">Binds 2 Zn(2+) ions per subunit.</text>
</comment>
<evidence type="ECO:0000256" key="10">
    <source>
        <dbReference type="SAM" id="SignalP"/>
    </source>
</evidence>
<feature type="binding site" evidence="9">
    <location>
        <position position="187"/>
    </location>
    <ligand>
        <name>Zn(2+)</name>
        <dbReference type="ChEBI" id="CHEBI:29105"/>
        <label>1</label>
    </ligand>
</feature>
<dbReference type="Gene3D" id="3.40.390.10">
    <property type="entry name" value="Collagenase (Catalytic Domain)"/>
    <property type="match status" value="1"/>
</dbReference>
<name>B7S734_EUPSC</name>
<feature type="binding site" evidence="9">
    <location>
        <position position="228"/>
    </location>
    <ligand>
        <name>Zn(2+)</name>
        <dbReference type="ChEBI" id="CHEBI:29105"/>
        <label>2</label>
        <note>catalytic</note>
    </ligand>
</feature>
<dbReference type="Pfam" id="PF00413">
    <property type="entry name" value="Peptidase_M10"/>
    <property type="match status" value="1"/>
</dbReference>
<dbReference type="GO" id="GO:0030574">
    <property type="term" value="P:collagen catabolic process"/>
    <property type="evidence" value="ECO:0007669"/>
    <property type="project" value="TreeGrafter"/>
</dbReference>
<feature type="binding site" evidence="9">
    <location>
        <position position="203"/>
    </location>
    <ligand>
        <name>Ca(2+)</name>
        <dbReference type="ChEBI" id="CHEBI:29108"/>
        <label>3</label>
    </ligand>
</feature>
<accession>B7S734</accession>
<dbReference type="InterPro" id="IPR001818">
    <property type="entry name" value="Pept_M10_metallopeptidase"/>
</dbReference>
<dbReference type="InterPro" id="IPR033739">
    <property type="entry name" value="M10A_MMP"/>
</dbReference>
<reference evidence="12" key="1">
    <citation type="submission" date="2007-03" db="EMBL/GenBank/DDBJ databases">
        <title>A histological, biochemical, and molecular study of symbiont-induced epithelial morphogenesis: The squid-vibrio symbiosis.</title>
        <authorList>
            <person name="Koropatnick T.A."/>
            <person name="Goodson M.S."/>
            <person name="McFall-Ngai M.J."/>
        </authorList>
    </citation>
    <scope>NUCLEOTIDE SEQUENCE</scope>
</reference>
<evidence type="ECO:0000256" key="6">
    <source>
        <dbReference type="ARBA" id="ARBA00022833"/>
    </source>
</evidence>
<evidence type="ECO:0000256" key="2">
    <source>
        <dbReference type="ARBA" id="ARBA00022670"/>
    </source>
</evidence>
<feature type="binding site" evidence="9">
    <location>
        <position position="127"/>
    </location>
    <ligand>
        <name>Ca(2+)</name>
        <dbReference type="ChEBI" id="CHEBI:29108"/>
        <label>1</label>
    </ligand>
</feature>
<dbReference type="GO" id="GO:0004222">
    <property type="term" value="F:metalloendopeptidase activity"/>
    <property type="evidence" value="ECO:0007669"/>
    <property type="project" value="InterPro"/>
</dbReference>